<name>A0ACC0DJU4_9PEZI</name>
<keyword evidence="2" id="KW-1185">Reference proteome</keyword>
<evidence type="ECO:0000313" key="1">
    <source>
        <dbReference type="EMBL" id="KAI6093075.1"/>
    </source>
</evidence>
<comment type="caution">
    <text evidence="1">The sequence shown here is derived from an EMBL/GenBank/DDBJ whole genome shotgun (WGS) entry which is preliminary data.</text>
</comment>
<sequence length="70" mass="8342">MGLINAPNKVPDHQRFYQQAYNQHTRLWRINPRSNVLLMPYYVLLWGSFGASMYMMGRKVLGYNTWFGKN</sequence>
<gene>
    <name evidence="1" type="ORF">F4821DRAFT_222030</name>
</gene>
<evidence type="ECO:0000313" key="2">
    <source>
        <dbReference type="Proteomes" id="UP001497680"/>
    </source>
</evidence>
<dbReference type="Proteomes" id="UP001497680">
    <property type="component" value="Unassembled WGS sequence"/>
</dbReference>
<reference evidence="1 2" key="1">
    <citation type="journal article" date="2022" name="New Phytol.">
        <title>Ecological generalism drives hyperdiversity of secondary metabolite gene clusters in xylarialean endophytes.</title>
        <authorList>
            <person name="Franco M.E.E."/>
            <person name="Wisecaver J.H."/>
            <person name="Arnold A.E."/>
            <person name="Ju Y.M."/>
            <person name="Slot J.C."/>
            <person name="Ahrendt S."/>
            <person name="Moore L.P."/>
            <person name="Eastman K.E."/>
            <person name="Scott K."/>
            <person name="Konkel Z."/>
            <person name="Mondo S.J."/>
            <person name="Kuo A."/>
            <person name="Hayes R.D."/>
            <person name="Haridas S."/>
            <person name="Andreopoulos B."/>
            <person name="Riley R."/>
            <person name="LaButti K."/>
            <person name="Pangilinan J."/>
            <person name="Lipzen A."/>
            <person name="Amirebrahimi M."/>
            <person name="Yan J."/>
            <person name="Adam C."/>
            <person name="Keymanesh K."/>
            <person name="Ng V."/>
            <person name="Louie K."/>
            <person name="Northen T."/>
            <person name="Drula E."/>
            <person name="Henrissat B."/>
            <person name="Hsieh H.M."/>
            <person name="Youens-Clark K."/>
            <person name="Lutzoni F."/>
            <person name="Miadlikowska J."/>
            <person name="Eastwood D.C."/>
            <person name="Hamelin R.C."/>
            <person name="Grigoriev I.V."/>
            <person name="U'Ren J.M."/>
        </authorList>
    </citation>
    <scope>NUCLEOTIDE SEQUENCE [LARGE SCALE GENOMIC DNA]</scope>
    <source>
        <strain evidence="1 2">ER1909</strain>
    </source>
</reference>
<organism evidence="1 2">
    <name type="scientific">Hypoxylon rubiginosum</name>
    <dbReference type="NCBI Taxonomy" id="110542"/>
    <lineage>
        <taxon>Eukaryota</taxon>
        <taxon>Fungi</taxon>
        <taxon>Dikarya</taxon>
        <taxon>Ascomycota</taxon>
        <taxon>Pezizomycotina</taxon>
        <taxon>Sordariomycetes</taxon>
        <taxon>Xylariomycetidae</taxon>
        <taxon>Xylariales</taxon>
        <taxon>Hypoxylaceae</taxon>
        <taxon>Hypoxylon</taxon>
    </lineage>
</organism>
<proteinExistence type="predicted"/>
<protein>
    <submittedName>
        <fullName evidence="1">Uncharacterized protein</fullName>
    </submittedName>
</protein>
<accession>A0ACC0DJU4</accession>
<dbReference type="EMBL" id="MU394281">
    <property type="protein sequence ID" value="KAI6093075.1"/>
    <property type="molecule type" value="Genomic_DNA"/>
</dbReference>